<dbReference type="Pfam" id="PF00501">
    <property type="entry name" value="AMP-binding"/>
    <property type="match status" value="1"/>
</dbReference>
<dbReference type="PROSITE" id="PS00455">
    <property type="entry name" value="AMP_BINDING"/>
    <property type="match status" value="1"/>
</dbReference>
<evidence type="ECO:0000256" key="2">
    <source>
        <dbReference type="ARBA" id="ARBA00022598"/>
    </source>
</evidence>
<evidence type="ECO:0000313" key="8">
    <source>
        <dbReference type="EMBL" id="MBD8507078.1"/>
    </source>
</evidence>
<gene>
    <name evidence="8" type="ORF">HT102_11320</name>
</gene>
<dbReference type="Pfam" id="PF23562">
    <property type="entry name" value="AMP-binding_C_3"/>
    <property type="match status" value="1"/>
</dbReference>
<dbReference type="InterPro" id="IPR020845">
    <property type="entry name" value="AMP-binding_CS"/>
</dbReference>
<organism evidence="8 9">
    <name type="scientific">Lolliginicoccus lacisalsi</name>
    <dbReference type="NCBI Taxonomy" id="2742202"/>
    <lineage>
        <taxon>Bacteria</taxon>
        <taxon>Bacillati</taxon>
        <taxon>Actinomycetota</taxon>
        <taxon>Actinomycetes</taxon>
        <taxon>Mycobacteriales</taxon>
        <taxon>Hoyosellaceae</taxon>
        <taxon>Lolliginicoccus</taxon>
    </lineage>
</organism>
<dbReference type="Proteomes" id="UP000642993">
    <property type="component" value="Unassembled WGS sequence"/>
</dbReference>
<protein>
    <recommendedName>
        <fullName evidence="6">Acyl-CoA synthetase</fullName>
    </recommendedName>
</protein>
<dbReference type="GO" id="GO:0016020">
    <property type="term" value="C:membrane"/>
    <property type="evidence" value="ECO:0007669"/>
    <property type="project" value="TreeGrafter"/>
</dbReference>
<proteinExistence type="inferred from homology"/>
<dbReference type="InterPro" id="IPR045851">
    <property type="entry name" value="AMP-bd_C_sf"/>
</dbReference>
<evidence type="ECO:0000256" key="1">
    <source>
        <dbReference type="ARBA" id="ARBA00006432"/>
    </source>
</evidence>
<reference evidence="8" key="1">
    <citation type="submission" date="2020-09" db="EMBL/GenBank/DDBJ databases">
        <title>Hoyosella lacisalsi sp. nov., a halotolerant actinobacterium isolated from soil of Lake Gudzhirganskoe.</title>
        <authorList>
            <person name="Yang Q."/>
            <person name="Guo P.Y."/>
            <person name="Liu S.W."/>
            <person name="Li F.N."/>
            <person name="Sun C.H."/>
        </authorList>
    </citation>
    <scope>NUCLEOTIDE SEQUENCE</scope>
    <source>
        <strain evidence="8">G463</strain>
    </source>
</reference>
<evidence type="ECO:0000256" key="4">
    <source>
        <dbReference type="ARBA" id="ARBA00023098"/>
    </source>
</evidence>
<name>A0A927PLP8_9ACTN</name>
<dbReference type="RefSeq" id="WP_192039531.1">
    <property type="nucleotide sequence ID" value="NZ_JACYWE010000006.1"/>
</dbReference>
<dbReference type="PANTHER" id="PTHR43272">
    <property type="entry name" value="LONG-CHAIN-FATTY-ACID--COA LIGASE"/>
    <property type="match status" value="1"/>
</dbReference>
<dbReference type="SUPFAM" id="SSF56801">
    <property type="entry name" value="Acetyl-CoA synthetase-like"/>
    <property type="match status" value="1"/>
</dbReference>
<comment type="caution">
    <text evidence="8">The sequence shown here is derived from an EMBL/GenBank/DDBJ whole genome shotgun (WGS) entry which is preliminary data.</text>
</comment>
<sequence length="606" mass="66106">MITTLPQRVASRASTTPRLVAMREKHLGVWRDITWSEYHATAALVAHGLADLGVTAADRVGILSENRPEWLYCDIATLGLRAITVGFYPTSPAPEIEYQLRDAGVRVLIAEDQEQVDKVLAIQDSCPSLEFIVFLEPRGLMDLAGPRLLSFEELLERGKRHQATSPALLEDQAGMVQPGDIATLIYTSGTTGPPKGAMLTVANIDFAIDALLGGSGIVVPKPSPSDVTLSFLPLCHVAERMFTVWNNAANGVVVHFAESIDTVAADLAEVQPTLLFAVPRIWEKLRSGVTIRMLSASPAKRAAYRISDDLNQRIARIRTEHGGDHTVASRALYVLGYPLAFRALRDKLGLRKVRAAFSGAAPISPEVLAFFLGIGVPMLEVYGMTENTAVAAANRPGSMKLGTVGEPIEGIDLAVDPDSGEILTRHPANFAGYWNRAESGIDAHGWLHTGDIGEWVDGSHLRIVDRIKDIIITAGGKNISPSEIENQLKNSPHIKEAIVIGDQRPYLTALIGIDFDSVADWASRRGMRFTTYRDLAGRPEVLELVQGIVDGTNARLARVASIRKFRLLPKELDHDDGELTATQKVRRKALAERFEDLIDDMYQGAT</sequence>
<dbReference type="EMBL" id="JACYWE010000006">
    <property type="protein sequence ID" value="MBD8507078.1"/>
    <property type="molecule type" value="Genomic_DNA"/>
</dbReference>
<evidence type="ECO:0000259" key="7">
    <source>
        <dbReference type="Pfam" id="PF00501"/>
    </source>
</evidence>
<evidence type="ECO:0000313" key="9">
    <source>
        <dbReference type="Proteomes" id="UP000642993"/>
    </source>
</evidence>
<dbReference type="PANTHER" id="PTHR43272:SF32">
    <property type="entry name" value="AMP-DEPENDENT SYNTHETASE_LIGASE DOMAIN-CONTAINING PROTEIN"/>
    <property type="match status" value="1"/>
</dbReference>
<comment type="similarity">
    <text evidence="1">Belongs to the ATP-dependent AMP-binding enzyme family.</text>
</comment>
<dbReference type="InterPro" id="IPR000873">
    <property type="entry name" value="AMP-dep_synth/lig_dom"/>
</dbReference>
<keyword evidence="4" id="KW-0443">Lipid metabolism</keyword>
<comment type="catalytic activity">
    <reaction evidence="5">
        <text>a long-chain fatty acid + ATP + CoA = a long-chain fatty acyl-CoA + AMP + diphosphate</text>
        <dbReference type="Rhea" id="RHEA:15421"/>
        <dbReference type="ChEBI" id="CHEBI:30616"/>
        <dbReference type="ChEBI" id="CHEBI:33019"/>
        <dbReference type="ChEBI" id="CHEBI:57287"/>
        <dbReference type="ChEBI" id="CHEBI:57560"/>
        <dbReference type="ChEBI" id="CHEBI:83139"/>
        <dbReference type="ChEBI" id="CHEBI:456215"/>
        <dbReference type="EC" id="6.2.1.3"/>
    </reaction>
    <physiologicalReaction direction="left-to-right" evidence="5">
        <dbReference type="Rhea" id="RHEA:15422"/>
    </physiologicalReaction>
</comment>
<keyword evidence="9" id="KW-1185">Reference proteome</keyword>
<dbReference type="GO" id="GO:0004467">
    <property type="term" value="F:long-chain fatty acid-CoA ligase activity"/>
    <property type="evidence" value="ECO:0007669"/>
    <property type="project" value="UniProtKB-EC"/>
</dbReference>
<accession>A0A927PLP8</accession>
<feature type="domain" description="AMP-dependent synthetase/ligase" evidence="7">
    <location>
        <begin position="12"/>
        <end position="434"/>
    </location>
</feature>
<dbReference type="Gene3D" id="3.30.300.30">
    <property type="match status" value="1"/>
</dbReference>
<dbReference type="Gene3D" id="3.40.50.12780">
    <property type="entry name" value="N-terminal domain of ligase-like"/>
    <property type="match status" value="2"/>
</dbReference>
<keyword evidence="3" id="KW-0276">Fatty acid metabolism</keyword>
<dbReference type="InterPro" id="IPR042099">
    <property type="entry name" value="ANL_N_sf"/>
</dbReference>
<evidence type="ECO:0000256" key="6">
    <source>
        <dbReference type="ARBA" id="ARBA00032875"/>
    </source>
</evidence>
<keyword evidence="2" id="KW-0436">Ligase</keyword>
<evidence type="ECO:0000256" key="3">
    <source>
        <dbReference type="ARBA" id="ARBA00022832"/>
    </source>
</evidence>
<evidence type="ECO:0000256" key="5">
    <source>
        <dbReference type="ARBA" id="ARBA00024484"/>
    </source>
</evidence>
<dbReference type="AlphaFoldDB" id="A0A927PLP8"/>